<keyword evidence="3" id="KW-0805">Transcription regulation</keyword>
<evidence type="ECO:0000256" key="3">
    <source>
        <dbReference type="ARBA" id="ARBA00023015"/>
    </source>
</evidence>
<evidence type="ECO:0000259" key="8">
    <source>
        <dbReference type="PROSITE" id="PS50110"/>
    </source>
</evidence>
<dbReference type="Pfam" id="PF00158">
    <property type="entry name" value="Sigma54_activat"/>
    <property type="match status" value="1"/>
</dbReference>
<dbReference type="Proteomes" id="UP000769766">
    <property type="component" value="Unassembled WGS sequence"/>
</dbReference>
<dbReference type="InterPro" id="IPR002197">
    <property type="entry name" value="HTH_Fis"/>
</dbReference>
<dbReference type="EMBL" id="JACPRF010000329">
    <property type="protein sequence ID" value="MBI2877338.1"/>
    <property type="molecule type" value="Genomic_DNA"/>
</dbReference>
<dbReference type="PROSITE" id="PS00676">
    <property type="entry name" value="SIGMA54_INTERACT_2"/>
    <property type="match status" value="1"/>
</dbReference>
<dbReference type="GO" id="GO:0000160">
    <property type="term" value="P:phosphorelay signal transduction system"/>
    <property type="evidence" value="ECO:0007669"/>
    <property type="project" value="InterPro"/>
</dbReference>
<dbReference type="SUPFAM" id="SSF52172">
    <property type="entry name" value="CheY-like"/>
    <property type="match status" value="1"/>
</dbReference>
<protein>
    <submittedName>
        <fullName evidence="9">PEP-CTERM-box response regulator transcription factor</fullName>
    </submittedName>
</protein>
<dbReference type="SUPFAM" id="SSF52540">
    <property type="entry name" value="P-loop containing nucleoside triphosphate hydrolases"/>
    <property type="match status" value="1"/>
</dbReference>
<feature type="domain" description="Response regulatory" evidence="8">
    <location>
        <begin position="5"/>
        <end position="123"/>
    </location>
</feature>
<dbReference type="GO" id="GO:0043565">
    <property type="term" value="F:sequence-specific DNA binding"/>
    <property type="evidence" value="ECO:0007669"/>
    <property type="project" value="InterPro"/>
</dbReference>
<dbReference type="SUPFAM" id="SSF46689">
    <property type="entry name" value="Homeodomain-like"/>
    <property type="match status" value="1"/>
</dbReference>
<evidence type="ECO:0000256" key="1">
    <source>
        <dbReference type="ARBA" id="ARBA00022741"/>
    </source>
</evidence>
<keyword evidence="6" id="KW-0597">Phosphoprotein</keyword>
<dbReference type="Gene3D" id="1.10.8.60">
    <property type="match status" value="1"/>
</dbReference>
<dbReference type="Pfam" id="PF02954">
    <property type="entry name" value="HTH_8"/>
    <property type="match status" value="1"/>
</dbReference>
<evidence type="ECO:0000313" key="9">
    <source>
        <dbReference type="EMBL" id="MBI2877338.1"/>
    </source>
</evidence>
<dbReference type="Pfam" id="PF00072">
    <property type="entry name" value="Response_reg"/>
    <property type="match status" value="1"/>
</dbReference>
<feature type="modified residue" description="4-aspartylphosphate" evidence="6">
    <location>
        <position position="53"/>
    </location>
</feature>
<dbReference type="InterPro" id="IPR058031">
    <property type="entry name" value="AAA_lid_NorR"/>
</dbReference>
<accession>A0A932CQ04</accession>
<dbReference type="Gene3D" id="1.10.10.60">
    <property type="entry name" value="Homeodomain-like"/>
    <property type="match status" value="1"/>
</dbReference>
<dbReference type="InterPro" id="IPR025944">
    <property type="entry name" value="Sigma_54_int_dom_CS"/>
</dbReference>
<dbReference type="SMART" id="SM00382">
    <property type="entry name" value="AAA"/>
    <property type="match status" value="1"/>
</dbReference>
<evidence type="ECO:0000256" key="6">
    <source>
        <dbReference type="PROSITE-ProRule" id="PRU00169"/>
    </source>
</evidence>
<dbReference type="Pfam" id="PF25601">
    <property type="entry name" value="AAA_lid_14"/>
    <property type="match status" value="1"/>
</dbReference>
<proteinExistence type="predicted"/>
<keyword evidence="4" id="KW-0238">DNA-binding</keyword>
<reference evidence="9" key="1">
    <citation type="submission" date="2020-07" db="EMBL/GenBank/DDBJ databases">
        <title>Huge and variable diversity of episymbiotic CPR bacteria and DPANN archaea in groundwater ecosystems.</title>
        <authorList>
            <person name="He C.Y."/>
            <person name="Keren R."/>
            <person name="Whittaker M."/>
            <person name="Farag I.F."/>
            <person name="Doudna J."/>
            <person name="Cate J.H.D."/>
            <person name="Banfield J.F."/>
        </authorList>
    </citation>
    <scope>NUCLEOTIDE SEQUENCE</scope>
    <source>
        <strain evidence="9">NC_groundwater_672_Ag_B-0.1um_62_36</strain>
    </source>
</reference>
<keyword evidence="2" id="KW-0067">ATP-binding</keyword>
<dbReference type="PANTHER" id="PTHR32071">
    <property type="entry name" value="TRANSCRIPTIONAL REGULATORY PROTEIN"/>
    <property type="match status" value="1"/>
</dbReference>
<dbReference type="InterPro" id="IPR002078">
    <property type="entry name" value="Sigma_54_int"/>
</dbReference>
<dbReference type="InterPro" id="IPR001789">
    <property type="entry name" value="Sig_transdc_resp-reg_receiver"/>
</dbReference>
<organism evidence="9 10">
    <name type="scientific">Tectimicrobiota bacterium</name>
    <dbReference type="NCBI Taxonomy" id="2528274"/>
    <lineage>
        <taxon>Bacteria</taxon>
        <taxon>Pseudomonadati</taxon>
        <taxon>Nitrospinota/Tectimicrobiota group</taxon>
        <taxon>Candidatus Tectimicrobiota</taxon>
    </lineage>
</organism>
<dbReference type="Gene3D" id="3.40.50.2300">
    <property type="match status" value="1"/>
</dbReference>
<name>A0A932CQ04_UNCTE</name>
<dbReference type="PROSITE" id="PS00688">
    <property type="entry name" value="SIGMA54_INTERACT_3"/>
    <property type="match status" value="1"/>
</dbReference>
<keyword evidence="1" id="KW-0547">Nucleotide-binding</keyword>
<dbReference type="InterPro" id="IPR014264">
    <property type="entry name" value="PEP-CTERM_resp_reg"/>
</dbReference>
<dbReference type="PROSITE" id="PS00675">
    <property type="entry name" value="SIGMA54_INTERACT_1"/>
    <property type="match status" value="1"/>
</dbReference>
<evidence type="ECO:0000256" key="5">
    <source>
        <dbReference type="ARBA" id="ARBA00023163"/>
    </source>
</evidence>
<dbReference type="NCBIfam" id="TIGR02915">
    <property type="entry name" value="PEP_resp_reg"/>
    <property type="match status" value="1"/>
</dbReference>
<dbReference type="CDD" id="cd00009">
    <property type="entry name" value="AAA"/>
    <property type="match status" value="1"/>
</dbReference>
<dbReference type="InterPro" id="IPR027417">
    <property type="entry name" value="P-loop_NTPase"/>
</dbReference>
<dbReference type="InterPro" id="IPR009057">
    <property type="entry name" value="Homeodomain-like_sf"/>
</dbReference>
<dbReference type="InterPro" id="IPR003593">
    <property type="entry name" value="AAA+_ATPase"/>
</dbReference>
<dbReference type="InterPro" id="IPR025662">
    <property type="entry name" value="Sigma_54_int_dom_ATP-bd_1"/>
</dbReference>
<dbReference type="InterPro" id="IPR011006">
    <property type="entry name" value="CheY-like_superfamily"/>
</dbReference>
<dbReference type="InterPro" id="IPR025943">
    <property type="entry name" value="Sigma_54_int_dom_ATP-bd_2"/>
</dbReference>
<dbReference type="PANTHER" id="PTHR32071:SF113">
    <property type="entry name" value="ALGINATE BIOSYNTHESIS TRANSCRIPTIONAL REGULATORY PROTEIN ALGB"/>
    <property type="match status" value="1"/>
</dbReference>
<dbReference type="SMART" id="SM00448">
    <property type="entry name" value="REC"/>
    <property type="match status" value="1"/>
</dbReference>
<keyword evidence="5" id="KW-0804">Transcription</keyword>
<gene>
    <name evidence="9" type="primary">prsR</name>
    <name evidence="9" type="ORF">HYY20_10695</name>
</gene>
<dbReference type="FunFam" id="3.40.50.300:FF:000006">
    <property type="entry name" value="DNA-binding transcriptional regulator NtrC"/>
    <property type="match status" value="1"/>
</dbReference>
<feature type="domain" description="Sigma-54 factor interaction" evidence="7">
    <location>
        <begin position="148"/>
        <end position="377"/>
    </location>
</feature>
<comment type="caution">
    <text evidence="9">The sequence shown here is derived from an EMBL/GenBank/DDBJ whole genome shotgun (WGS) entry which is preliminary data.</text>
</comment>
<evidence type="ECO:0000259" key="7">
    <source>
        <dbReference type="PROSITE" id="PS50045"/>
    </source>
</evidence>
<evidence type="ECO:0000313" key="10">
    <source>
        <dbReference type="Proteomes" id="UP000769766"/>
    </source>
</evidence>
<evidence type="ECO:0000256" key="2">
    <source>
        <dbReference type="ARBA" id="ARBA00022840"/>
    </source>
</evidence>
<dbReference type="Gene3D" id="3.40.50.300">
    <property type="entry name" value="P-loop containing nucleotide triphosphate hydrolases"/>
    <property type="match status" value="1"/>
</dbReference>
<dbReference type="GO" id="GO:0006355">
    <property type="term" value="P:regulation of DNA-templated transcription"/>
    <property type="evidence" value="ECO:0007669"/>
    <property type="project" value="InterPro"/>
</dbReference>
<dbReference type="PROSITE" id="PS50110">
    <property type="entry name" value="RESPONSE_REGULATORY"/>
    <property type="match status" value="1"/>
</dbReference>
<dbReference type="AlphaFoldDB" id="A0A932CQ04"/>
<evidence type="ECO:0000256" key="4">
    <source>
        <dbReference type="ARBA" id="ARBA00023125"/>
    </source>
</evidence>
<dbReference type="GO" id="GO:0005524">
    <property type="term" value="F:ATP binding"/>
    <property type="evidence" value="ECO:0007669"/>
    <property type="project" value="UniProtKB-KW"/>
</dbReference>
<dbReference type="CDD" id="cd00156">
    <property type="entry name" value="REC"/>
    <property type="match status" value="1"/>
</dbReference>
<dbReference type="PROSITE" id="PS50045">
    <property type="entry name" value="SIGMA54_INTERACT_4"/>
    <property type="match status" value="1"/>
</dbReference>
<sequence>MEKPKILIVDDDEEILRQMRWALKEEHEVFLASDRTEALRVFRQERPPVVALDLGLPPQPTGVQEGFQALQEILALDPLTKVIIITGNAEREKALWAIQEGAHDYYAKPIVVEELQVILRRALHLYRLEAESLPPLQREIRPEDFPEILGSSPEMRKVLALIKKVAPTQVSVLITGESGTGKELVARAIHRYSPRRDRPFVAINCGAIPETLLESELFGHEKGAFTGAHIQRRGQIERAQEGTLFLDEVGDLPLPLQVKLLRFLQEHQLERVGGREPIAIDVRVLAATHLDLKQAMAEGRFREDLYYRLGVVTMALPSLRERGEDILLLAQALLQCYVAESQRKITGFTPRAMAALQAYRWPGNVRELENRIKRAVIVAEGAHLTPADLELASSYARYEGRSLREAREALEREFVQRALVKSKGNITRAATDLGISRPTLHELMAKYAIGH</sequence>
<dbReference type="PRINTS" id="PR01590">
    <property type="entry name" value="HTHFIS"/>
</dbReference>